<dbReference type="EMBL" id="JBHMCA010000069">
    <property type="protein sequence ID" value="MFB9449751.1"/>
    <property type="molecule type" value="Genomic_DNA"/>
</dbReference>
<comment type="caution">
    <text evidence="2">The sequence shown here is derived from an EMBL/GenBank/DDBJ whole genome shotgun (WGS) entry which is preliminary data.</text>
</comment>
<evidence type="ECO:0000259" key="1">
    <source>
        <dbReference type="PROSITE" id="PS51674"/>
    </source>
</evidence>
<evidence type="ECO:0000313" key="2">
    <source>
        <dbReference type="EMBL" id="MFB9449751.1"/>
    </source>
</evidence>
<evidence type="ECO:0000313" key="3">
    <source>
        <dbReference type="Proteomes" id="UP001589608"/>
    </source>
</evidence>
<feature type="domain" description="4Fe-4S Wbl-type" evidence="1">
    <location>
        <begin position="25"/>
        <end position="81"/>
    </location>
</feature>
<dbReference type="RefSeq" id="WP_223100584.1">
    <property type="nucleotide sequence ID" value="NZ_CP061913.1"/>
</dbReference>
<name>A0ABV5MLL7_9ACTN</name>
<sequence>MKIFRPITGELGNRLAAGDWRLLAACRGADVELFFDRRRLAEARAFCVRCSVRAACDEAGQGEEGTWGGVFRIWKRRGGAEPKAAAS</sequence>
<keyword evidence="3" id="KW-1185">Reference proteome</keyword>
<dbReference type="Proteomes" id="UP001589608">
    <property type="component" value="Unassembled WGS sequence"/>
</dbReference>
<accession>A0ABV5MLL7</accession>
<organism evidence="2 3">
    <name type="scientific">Dactylosporangium vinaceum</name>
    <dbReference type="NCBI Taxonomy" id="53362"/>
    <lineage>
        <taxon>Bacteria</taxon>
        <taxon>Bacillati</taxon>
        <taxon>Actinomycetota</taxon>
        <taxon>Actinomycetes</taxon>
        <taxon>Micromonosporales</taxon>
        <taxon>Micromonosporaceae</taxon>
        <taxon>Dactylosporangium</taxon>
    </lineage>
</organism>
<reference evidence="2 3" key="1">
    <citation type="submission" date="2024-09" db="EMBL/GenBank/DDBJ databases">
        <authorList>
            <person name="Sun Q."/>
            <person name="Mori K."/>
        </authorList>
    </citation>
    <scope>NUCLEOTIDE SEQUENCE [LARGE SCALE GENOMIC DNA]</scope>
    <source>
        <strain evidence="2 3">JCM 3307</strain>
    </source>
</reference>
<gene>
    <name evidence="2" type="ORF">ACFFTR_42310</name>
</gene>
<dbReference type="PROSITE" id="PS51674">
    <property type="entry name" value="4FE4S_WBL"/>
    <property type="match status" value="1"/>
</dbReference>
<protein>
    <submittedName>
        <fullName evidence="2">WhiB family transcriptional regulator</fullName>
    </submittedName>
</protein>
<proteinExistence type="predicted"/>
<dbReference type="Pfam" id="PF02467">
    <property type="entry name" value="Whib"/>
    <property type="match status" value="1"/>
</dbReference>
<dbReference type="InterPro" id="IPR034768">
    <property type="entry name" value="4FE4S_WBL"/>
</dbReference>